<feature type="region of interest" description="Disordered" evidence="1">
    <location>
        <begin position="171"/>
        <end position="207"/>
    </location>
</feature>
<feature type="compositionally biased region" description="Gly residues" evidence="1">
    <location>
        <begin position="178"/>
        <end position="202"/>
    </location>
</feature>
<proteinExistence type="predicted"/>
<keyword evidence="4" id="KW-1185">Reference proteome</keyword>
<evidence type="ECO:0008006" key="5">
    <source>
        <dbReference type="Google" id="ProtNLM"/>
    </source>
</evidence>
<dbReference type="Proteomes" id="UP000634780">
    <property type="component" value="Unassembled WGS sequence"/>
</dbReference>
<dbReference type="EMBL" id="JAEKOZ010000006">
    <property type="protein sequence ID" value="MBJ3807942.1"/>
    <property type="molecule type" value="Genomic_DNA"/>
</dbReference>
<name>A0ABS0X423_9ACTN</name>
<evidence type="ECO:0000256" key="2">
    <source>
        <dbReference type="SAM" id="Phobius"/>
    </source>
</evidence>
<keyword evidence="2" id="KW-0472">Membrane</keyword>
<feature type="transmembrane region" description="Helical" evidence="2">
    <location>
        <begin position="30"/>
        <end position="48"/>
    </location>
</feature>
<keyword evidence="2" id="KW-0812">Transmembrane</keyword>
<sequence>MTAQADRRWAELARELEFTQLDELRRRAEGWRTGLTGLAALLAVLVVLKGRDDLNGLPDIYQQVASGLVAAAFLLLVAGSVLAVRAAHGRLGERTLLAGQALRRWTEDEVRRVVRSLRYASVCCVLGVACAAGAIAVAWVTTESPKDHLVRVSTTSGERCGEFLGSGRDGVALRTEDAGGGTEEGAEDGGGGAGATGGAKGGGAKEKRVTLPARTVISVTPVGSCDAAK</sequence>
<evidence type="ECO:0000313" key="4">
    <source>
        <dbReference type="Proteomes" id="UP000634780"/>
    </source>
</evidence>
<evidence type="ECO:0000256" key="1">
    <source>
        <dbReference type="SAM" id="MobiDB-lite"/>
    </source>
</evidence>
<keyword evidence="2" id="KW-1133">Transmembrane helix</keyword>
<organism evidence="3 4">
    <name type="scientific">Streptomyces flavofungini</name>
    <dbReference type="NCBI Taxonomy" id="68200"/>
    <lineage>
        <taxon>Bacteria</taxon>
        <taxon>Bacillati</taxon>
        <taxon>Actinomycetota</taxon>
        <taxon>Actinomycetes</taxon>
        <taxon>Kitasatosporales</taxon>
        <taxon>Streptomycetaceae</taxon>
        <taxon>Streptomyces</taxon>
    </lineage>
</organism>
<feature type="transmembrane region" description="Helical" evidence="2">
    <location>
        <begin position="60"/>
        <end position="84"/>
    </location>
</feature>
<reference evidence="3 4" key="1">
    <citation type="submission" date="2020-12" db="EMBL/GenBank/DDBJ databases">
        <title>Streptomyces typhae sp. nov., a novel endophytic actinomycete isolated from the root of cattail pollen (Typha angustifolia L.).</title>
        <authorList>
            <person name="Peng C."/>
            <person name="Liu C."/>
        </authorList>
    </citation>
    <scope>NUCLEOTIDE SEQUENCE [LARGE SCALE GENOMIC DNA]</scope>
    <source>
        <strain evidence="3 4">JCM 4753</strain>
    </source>
</reference>
<comment type="caution">
    <text evidence="3">The sequence shown here is derived from an EMBL/GenBank/DDBJ whole genome shotgun (WGS) entry which is preliminary data.</text>
</comment>
<evidence type="ECO:0000313" key="3">
    <source>
        <dbReference type="EMBL" id="MBJ3807942.1"/>
    </source>
</evidence>
<accession>A0ABS0X423</accession>
<protein>
    <recommendedName>
        <fullName evidence="5">Integral membrane protein</fullName>
    </recommendedName>
</protein>
<dbReference type="RefSeq" id="WP_190119507.1">
    <property type="nucleotide sequence ID" value="NZ_BMVR01000016.1"/>
</dbReference>
<gene>
    <name evidence="3" type="ORF">JGB26_12575</name>
</gene>
<feature type="transmembrane region" description="Helical" evidence="2">
    <location>
        <begin position="119"/>
        <end position="140"/>
    </location>
</feature>